<keyword evidence="3" id="KW-1185">Reference proteome</keyword>
<evidence type="ECO:0000313" key="2">
    <source>
        <dbReference type="EMBL" id="CAK8673106.1"/>
    </source>
</evidence>
<sequence length="85" mass="9559">MRVNDPGAYGQRKNWRILAELNVTLHRNKSTESYHESVRRCHVIPSTTTLSASLPRPSGPVFARSLTFARFCTEASLIVTFVLVV</sequence>
<reference evidence="1 3" key="1">
    <citation type="submission" date="2024-02" db="EMBL/GenBank/DDBJ databases">
        <authorList>
            <person name="Daric V."/>
            <person name="Darras S."/>
        </authorList>
    </citation>
    <scope>NUCLEOTIDE SEQUENCE [LARGE SCALE GENOMIC DNA]</scope>
</reference>
<dbReference type="Proteomes" id="UP001642483">
    <property type="component" value="Unassembled WGS sequence"/>
</dbReference>
<evidence type="ECO:0000313" key="1">
    <source>
        <dbReference type="EMBL" id="CAK8673097.1"/>
    </source>
</evidence>
<gene>
    <name evidence="1" type="ORF">CVLEPA_LOCUS2879</name>
    <name evidence="2" type="ORF">CVLEPA_LOCUS2888</name>
</gene>
<name>A0ABP0F483_CLALP</name>
<comment type="caution">
    <text evidence="1">The sequence shown here is derived from an EMBL/GenBank/DDBJ whole genome shotgun (WGS) entry which is preliminary data.</text>
</comment>
<evidence type="ECO:0000313" key="3">
    <source>
        <dbReference type="Proteomes" id="UP001642483"/>
    </source>
</evidence>
<proteinExistence type="predicted"/>
<dbReference type="EMBL" id="CAWYQH010000002">
    <property type="protein sequence ID" value="CAK8673097.1"/>
    <property type="molecule type" value="Genomic_DNA"/>
</dbReference>
<protein>
    <submittedName>
        <fullName evidence="1">Uncharacterized protein</fullName>
    </submittedName>
</protein>
<organism evidence="1 3">
    <name type="scientific">Clavelina lepadiformis</name>
    <name type="common">Light-bulb sea squirt</name>
    <name type="synonym">Ascidia lepadiformis</name>
    <dbReference type="NCBI Taxonomy" id="159417"/>
    <lineage>
        <taxon>Eukaryota</taxon>
        <taxon>Metazoa</taxon>
        <taxon>Chordata</taxon>
        <taxon>Tunicata</taxon>
        <taxon>Ascidiacea</taxon>
        <taxon>Aplousobranchia</taxon>
        <taxon>Clavelinidae</taxon>
        <taxon>Clavelina</taxon>
    </lineage>
</organism>
<accession>A0ABP0F483</accession>
<dbReference type="EMBL" id="CAWYQH010000002">
    <property type="protein sequence ID" value="CAK8673106.1"/>
    <property type="molecule type" value="Genomic_DNA"/>
</dbReference>